<keyword evidence="3" id="KW-1185">Reference proteome</keyword>
<feature type="region of interest" description="Disordered" evidence="1">
    <location>
        <begin position="453"/>
        <end position="493"/>
    </location>
</feature>
<comment type="caution">
    <text evidence="2">The sequence shown here is derived from an EMBL/GenBank/DDBJ whole genome shotgun (WGS) entry which is preliminary data.</text>
</comment>
<proteinExistence type="predicted"/>
<organism evidence="2 3">
    <name type="scientific">Saitozyma podzolica</name>
    <dbReference type="NCBI Taxonomy" id="1890683"/>
    <lineage>
        <taxon>Eukaryota</taxon>
        <taxon>Fungi</taxon>
        <taxon>Dikarya</taxon>
        <taxon>Basidiomycota</taxon>
        <taxon>Agaricomycotina</taxon>
        <taxon>Tremellomycetes</taxon>
        <taxon>Tremellales</taxon>
        <taxon>Trimorphomycetaceae</taxon>
        <taxon>Saitozyma</taxon>
    </lineage>
</organism>
<feature type="compositionally biased region" description="Basic residues" evidence="1">
    <location>
        <begin position="629"/>
        <end position="639"/>
    </location>
</feature>
<name>A0A427YI02_9TREE</name>
<feature type="region of interest" description="Disordered" evidence="1">
    <location>
        <begin position="16"/>
        <end position="49"/>
    </location>
</feature>
<dbReference type="OrthoDB" id="2563506at2759"/>
<accession>A0A427YI02</accession>
<dbReference type="STRING" id="1890683.A0A427YI02"/>
<dbReference type="AlphaFoldDB" id="A0A427YI02"/>
<evidence type="ECO:0000313" key="2">
    <source>
        <dbReference type="EMBL" id="RSH90708.1"/>
    </source>
</evidence>
<feature type="compositionally biased region" description="Low complexity" evidence="1">
    <location>
        <begin position="36"/>
        <end position="49"/>
    </location>
</feature>
<feature type="region of interest" description="Disordered" evidence="1">
    <location>
        <begin position="587"/>
        <end position="743"/>
    </location>
</feature>
<dbReference type="Proteomes" id="UP000279259">
    <property type="component" value="Unassembled WGS sequence"/>
</dbReference>
<feature type="compositionally biased region" description="Polar residues" evidence="1">
    <location>
        <begin position="615"/>
        <end position="626"/>
    </location>
</feature>
<dbReference type="InterPro" id="IPR024368">
    <property type="entry name" value="Ecl1/2/3"/>
</dbReference>
<feature type="region of interest" description="Disordered" evidence="1">
    <location>
        <begin position="363"/>
        <end position="386"/>
    </location>
</feature>
<feature type="compositionally biased region" description="Low complexity" evidence="1">
    <location>
        <begin position="252"/>
        <end position="262"/>
    </location>
</feature>
<gene>
    <name evidence="2" type="ORF">EHS25_001313</name>
</gene>
<reference evidence="2 3" key="1">
    <citation type="submission" date="2018-11" db="EMBL/GenBank/DDBJ databases">
        <title>Genome sequence of Saitozyma podzolica DSM 27192.</title>
        <authorList>
            <person name="Aliyu H."/>
            <person name="Gorte O."/>
            <person name="Ochsenreither K."/>
        </authorList>
    </citation>
    <scope>NUCLEOTIDE SEQUENCE [LARGE SCALE GENOMIC DNA]</scope>
    <source>
        <strain evidence="2 3">DSM 27192</strain>
    </source>
</reference>
<feature type="compositionally biased region" description="Basic and acidic residues" evidence="1">
    <location>
        <begin position="706"/>
        <end position="722"/>
    </location>
</feature>
<feature type="compositionally biased region" description="Acidic residues" evidence="1">
    <location>
        <begin position="668"/>
        <end position="677"/>
    </location>
</feature>
<feature type="region of interest" description="Disordered" evidence="1">
    <location>
        <begin position="67"/>
        <end position="137"/>
    </location>
</feature>
<feature type="compositionally biased region" description="Basic and acidic residues" evidence="1">
    <location>
        <begin position="319"/>
        <end position="330"/>
    </location>
</feature>
<dbReference type="Pfam" id="PF12855">
    <property type="entry name" value="Ecl1"/>
    <property type="match status" value="1"/>
</dbReference>
<evidence type="ECO:0000256" key="1">
    <source>
        <dbReference type="SAM" id="MobiDB-lite"/>
    </source>
</evidence>
<sequence length="743" mass="79274">MDMDMDVAWCLTCSKRTRDPRSPYCSDTCREADTQPSTSSTTPIPLTSPVPLILASPRAVAVNAKSISPARAHHVKRPSITPLASLPPASEVGSPSSSQPLPRDRRAFSFPAVQSPPPPPVLTKDRKPRKSSNVLPPFIRKSSVAATSLNSPALPVDSLLARPVTSSAKTTGANTPIFADSVFCSTSESSDTEADKAALRPLAPIPRAPRASNSTATIHASTLPDDRRFSTLKSQLSSARSNAHLRTRETSHSPVAAMVASSASSRSREDIISWAKAINMRRSDLSSSDDDDEEDQPRGRSRTRRETLAHLPPPSTEPLDAHDERYEHESTGLGTTPKGRISYALAGLGMSGFAPIVKALTSVTSSTSPPPAKPSTPSTPGLGLQSVPAPAELSRVAVVATTSPGEDSHDAPPAHFFGGATPTLSTVSFSEVVDPSIGDNHDPVDIVMDDQSAASSGFARRPSMPFKRRQPSSSSAIPPPVPERRQQRNSLPLRPIASTATALWNISAYFRSFAPFSLNSSASPHPAPPSVDPLDMSVDSSTPSLVRSPYQPAAPLPAIRAESPTEEVELLAPDLVRSLPMDIVHPPRGVVEERRPSSISSRRSRSRDKEIAPTRSPSPTTKSQTMPRPRSRSRSRSRSRGSVSRSRSSSAGIKVAPVVPRGRKWSPEETEGQDDDGEPRRGRSRVGKALAPTTDRSRSGLSSEGDSGRGRERARAEVRAEEEAQGSASRGRGRGRGRTPRAV</sequence>
<feature type="region of interest" description="Disordered" evidence="1">
    <location>
        <begin position="282"/>
        <end position="338"/>
    </location>
</feature>
<protein>
    <submittedName>
        <fullName evidence="2">Uncharacterized protein</fullName>
    </submittedName>
</protein>
<feature type="region of interest" description="Disordered" evidence="1">
    <location>
        <begin position="520"/>
        <end position="549"/>
    </location>
</feature>
<dbReference type="EMBL" id="RSCD01000010">
    <property type="protein sequence ID" value="RSH90708.1"/>
    <property type="molecule type" value="Genomic_DNA"/>
</dbReference>
<feature type="region of interest" description="Disordered" evidence="1">
    <location>
        <begin position="189"/>
        <end position="262"/>
    </location>
</feature>
<feature type="compositionally biased region" description="Low complexity" evidence="1">
    <location>
        <begin position="640"/>
        <end position="650"/>
    </location>
</feature>
<feature type="region of interest" description="Disordered" evidence="1">
    <location>
        <begin position="399"/>
        <end position="419"/>
    </location>
</feature>
<feature type="compositionally biased region" description="Polar residues" evidence="1">
    <location>
        <begin position="231"/>
        <end position="241"/>
    </location>
</feature>
<feature type="compositionally biased region" description="Basic residues" evidence="1">
    <location>
        <begin position="731"/>
        <end position="743"/>
    </location>
</feature>
<evidence type="ECO:0000313" key="3">
    <source>
        <dbReference type="Proteomes" id="UP000279259"/>
    </source>
</evidence>